<evidence type="ECO:0000256" key="1">
    <source>
        <dbReference type="ARBA" id="ARBA00004127"/>
    </source>
</evidence>
<feature type="transmembrane region" description="Helical" evidence="7">
    <location>
        <begin position="327"/>
        <end position="346"/>
    </location>
</feature>
<keyword evidence="5 7" id="KW-1133">Transmembrane helix</keyword>
<feature type="transmembrane region" description="Helical" evidence="7">
    <location>
        <begin position="241"/>
        <end position="258"/>
    </location>
</feature>
<feature type="transmembrane region" description="Helical" evidence="7">
    <location>
        <begin position="36"/>
        <end position="61"/>
    </location>
</feature>
<accession>A0A512RKB7</accession>
<feature type="domain" description="Major facilitator superfamily (MFS) profile" evidence="8">
    <location>
        <begin position="7"/>
        <end position="381"/>
    </location>
</feature>
<organism evidence="9 10">
    <name type="scientific">Chitinophaga cymbidii</name>
    <dbReference type="NCBI Taxonomy" id="1096750"/>
    <lineage>
        <taxon>Bacteria</taxon>
        <taxon>Pseudomonadati</taxon>
        <taxon>Bacteroidota</taxon>
        <taxon>Chitinophagia</taxon>
        <taxon>Chitinophagales</taxon>
        <taxon>Chitinophagaceae</taxon>
        <taxon>Chitinophaga</taxon>
    </lineage>
</organism>
<dbReference type="EMBL" id="BKAU01000002">
    <property type="protein sequence ID" value="GEP96144.1"/>
    <property type="molecule type" value="Genomic_DNA"/>
</dbReference>
<evidence type="ECO:0000256" key="3">
    <source>
        <dbReference type="ARBA" id="ARBA00022448"/>
    </source>
</evidence>
<comment type="caution">
    <text evidence="9">The sequence shown here is derived from an EMBL/GenBank/DDBJ whole genome shotgun (WGS) entry which is preliminary data.</text>
</comment>
<sequence>MYNKNVVFWAACIGLLLFGVTLITLGAVVLDLRAKFGLNGVAAGTLFSIMPIGILAGSLLFGPVCDRYGYKLLLVLASFGLCAGFQGIAHAASIGLLKACIFIFGLSGGIINGTTNAVVADISTRGKGASLSLLGVSFGIGALGMPQVLGALRDHFQWHTIVAAIGWAAFAVGLLYAVIRFPPAKQQGSRLFARSGKMFEDMTLLLIGFFLFCQSSFEAIINNWTTTYLTAGDHMEEHNALYALSLYVAGLTVMRLLTGSIFRTVSPQHMLTISLLLMPAGILLLQTGAMFIVSAIGLILLGAGLAGGFPIMLGFVGERYAAQSGTAFSFVLVIALTGNMLVNYMMGLVVQHYGVRHLTTVAFAEWMVMLLLCSTIVRRLK</sequence>
<keyword evidence="4 7" id="KW-0812">Transmembrane</keyword>
<dbReference type="OrthoDB" id="1415952at2"/>
<feature type="transmembrane region" description="Helical" evidence="7">
    <location>
        <begin position="95"/>
        <end position="119"/>
    </location>
</feature>
<evidence type="ECO:0000313" key="9">
    <source>
        <dbReference type="EMBL" id="GEP96144.1"/>
    </source>
</evidence>
<feature type="transmembrane region" description="Helical" evidence="7">
    <location>
        <begin position="68"/>
        <end position="89"/>
    </location>
</feature>
<keyword evidence="6 7" id="KW-0472">Membrane</keyword>
<proteinExistence type="inferred from homology"/>
<feature type="transmembrane region" description="Helical" evidence="7">
    <location>
        <begin position="7"/>
        <end position="30"/>
    </location>
</feature>
<evidence type="ECO:0000256" key="2">
    <source>
        <dbReference type="ARBA" id="ARBA00008335"/>
    </source>
</evidence>
<reference evidence="9 10" key="1">
    <citation type="submission" date="2019-07" db="EMBL/GenBank/DDBJ databases">
        <title>Whole genome shotgun sequence of Chitinophaga cymbidii NBRC 109752.</title>
        <authorList>
            <person name="Hosoyama A."/>
            <person name="Uohara A."/>
            <person name="Ohji S."/>
            <person name="Ichikawa N."/>
        </authorList>
    </citation>
    <scope>NUCLEOTIDE SEQUENCE [LARGE SCALE GENOMIC DNA]</scope>
    <source>
        <strain evidence="9 10">NBRC 109752</strain>
    </source>
</reference>
<feature type="transmembrane region" description="Helical" evidence="7">
    <location>
        <begin position="295"/>
        <end position="315"/>
    </location>
</feature>
<keyword evidence="10" id="KW-1185">Reference proteome</keyword>
<comment type="subcellular location">
    <subcellularLocation>
        <location evidence="1">Endomembrane system</location>
        <topology evidence="1">Multi-pass membrane protein</topology>
    </subcellularLocation>
</comment>
<feature type="transmembrane region" description="Helical" evidence="7">
    <location>
        <begin position="202"/>
        <end position="221"/>
    </location>
</feature>
<dbReference type="RefSeq" id="WP_146861652.1">
    <property type="nucleotide sequence ID" value="NZ_BKAU01000002.1"/>
</dbReference>
<keyword evidence="3" id="KW-0813">Transport</keyword>
<dbReference type="InterPro" id="IPR020846">
    <property type="entry name" value="MFS_dom"/>
</dbReference>
<feature type="transmembrane region" description="Helical" evidence="7">
    <location>
        <begin position="358"/>
        <end position="377"/>
    </location>
</feature>
<dbReference type="Gene3D" id="1.20.1250.20">
    <property type="entry name" value="MFS general substrate transporter like domains"/>
    <property type="match status" value="1"/>
</dbReference>
<dbReference type="Pfam" id="PF07690">
    <property type="entry name" value="MFS_1"/>
    <property type="match status" value="1"/>
</dbReference>
<feature type="transmembrane region" description="Helical" evidence="7">
    <location>
        <begin position="158"/>
        <end position="181"/>
    </location>
</feature>
<dbReference type="PANTHER" id="PTHR23514:SF3">
    <property type="entry name" value="BYPASS OF STOP CODON PROTEIN 6"/>
    <property type="match status" value="1"/>
</dbReference>
<comment type="similarity">
    <text evidence="2">Belongs to the major facilitator superfamily.</text>
</comment>
<dbReference type="SUPFAM" id="SSF103473">
    <property type="entry name" value="MFS general substrate transporter"/>
    <property type="match status" value="1"/>
</dbReference>
<evidence type="ECO:0000256" key="7">
    <source>
        <dbReference type="SAM" id="Phobius"/>
    </source>
</evidence>
<feature type="transmembrane region" description="Helical" evidence="7">
    <location>
        <begin position="131"/>
        <end position="152"/>
    </location>
</feature>
<dbReference type="GO" id="GO:0012505">
    <property type="term" value="C:endomembrane system"/>
    <property type="evidence" value="ECO:0007669"/>
    <property type="project" value="UniProtKB-SubCell"/>
</dbReference>
<evidence type="ECO:0000256" key="6">
    <source>
        <dbReference type="ARBA" id="ARBA00023136"/>
    </source>
</evidence>
<evidence type="ECO:0000313" key="10">
    <source>
        <dbReference type="Proteomes" id="UP000321436"/>
    </source>
</evidence>
<dbReference type="GO" id="GO:0016020">
    <property type="term" value="C:membrane"/>
    <property type="evidence" value="ECO:0007669"/>
    <property type="project" value="TreeGrafter"/>
</dbReference>
<feature type="transmembrane region" description="Helical" evidence="7">
    <location>
        <begin position="270"/>
        <end position="289"/>
    </location>
</feature>
<dbReference type="GO" id="GO:0022857">
    <property type="term" value="F:transmembrane transporter activity"/>
    <property type="evidence" value="ECO:0007669"/>
    <property type="project" value="InterPro"/>
</dbReference>
<evidence type="ECO:0000256" key="5">
    <source>
        <dbReference type="ARBA" id="ARBA00022989"/>
    </source>
</evidence>
<dbReference type="PROSITE" id="PS50850">
    <property type="entry name" value="MFS"/>
    <property type="match status" value="1"/>
</dbReference>
<dbReference type="AlphaFoldDB" id="A0A512RKB7"/>
<name>A0A512RKB7_9BACT</name>
<gene>
    <name evidence="9" type="ORF">CCY01nite_24040</name>
</gene>
<evidence type="ECO:0000256" key="4">
    <source>
        <dbReference type="ARBA" id="ARBA00022692"/>
    </source>
</evidence>
<dbReference type="InterPro" id="IPR036259">
    <property type="entry name" value="MFS_trans_sf"/>
</dbReference>
<evidence type="ECO:0000259" key="8">
    <source>
        <dbReference type="PROSITE" id="PS50850"/>
    </source>
</evidence>
<protein>
    <recommendedName>
        <fullName evidence="8">Major facilitator superfamily (MFS) profile domain-containing protein</fullName>
    </recommendedName>
</protein>
<dbReference type="Proteomes" id="UP000321436">
    <property type="component" value="Unassembled WGS sequence"/>
</dbReference>
<dbReference type="InterPro" id="IPR051788">
    <property type="entry name" value="MFS_Transporter"/>
</dbReference>
<dbReference type="PANTHER" id="PTHR23514">
    <property type="entry name" value="BYPASS OF STOP CODON PROTEIN 6"/>
    <property type="match status" value="1"/>
</dbReference>
<dbReference type="InterPro" id="IPR011701">
    <property type="entry name" value="MFS"/>
</dbReference>